<dbReference type="EMBL" id="HACG01043252">
    <property type="protein sequence ID" value="CEK90117.1"/>
    <property type="molecule type" value="Transcribed_RNA"/>
</dbReference>
<reference evidence="2" key="1">
    <citation type="submission" date="2014-12" db="EMBL/GenBank/DDBJ databases">
        <title>Insight into the proteome of Arion vulgaris.</title>
        <authorList>
            <person name="Aradska J."/>
            <person name="Bulat T."/>
            <person name="Smidak R."/>
            <person name="Sarate P."/>
            <person name="Gangsoo J."/>
            <person name="Sialana F."/>
            <person name="Bilban M."/>
            <person name="Lubec G."/>
        </authorList>
    </citation>
    <scope>NUCLEOTIDE SEQUENCE</scope>
    <source>
        <tissue evidence="2">Skin</tissue>
    </source>
</reference>
<dbReference type="AlphaFoldDB" id="A0A0B7BB46"/>
<evidence type="ECO:0008006" key="3">
    <source>
        <dbReference type="Google" id="ProtNLM"/>
    </source>
</evidence>
<feature type="region of interest" description="Disordered" evidence="1">
    <location>
        <begin position="1"/>
        <end position="22"/>
    </location>
</feature>
<evidence type="ECO:0000313" key="2">
    <source>
        <dbReference type="EMBL" id="CEK90117.1"/>
    </source>
</evidence>
<gene>
    <name evidence="2" type="primary">ORF174831</name>
</gene>
<protein>
    <recommendedName>
        <fullName evidence="3">RNase H type-1 domain-containing protein</fullName>
    </recommendedName>
</protein>
<sequence length="72" mass="8084">NPDTHLHLVPGHSGVKDNKRGDALASNTAIKNGRSMDKSDIINALSENIRYEYFNAEDNRILYLGCTIYAYQ</sequence>
<accession>A0A0B7BB46</accession>
<proteinExistence type="predicted"/>
<evidence type="ECO:0000256" key="1">
    <source>
        <dbReference type="SAM" id="MobiDB-lite"/>
    </source>
</evidence>
<name>A0A0B7BB46_9EUPU</name>
<feature type="non-terminal residue" evidence="2">
    <location>
        <position position="1"/>
    </location>
</feature>
<organism evidence="2">
    <name type="scientific">Arion vulgaris</name>
    <dbReference type="NCBI Taxonomy" id="1028688"/>
    <lineage>
        <taxon>Eukaryota</taxon>
        <taxon>Metazoa</taxon>
        <taxon>Spiralia</taxon>
        <taxon>Lophotrochozoa</taxon>
        <taxon>Mollusca</taxon>
        <taxon>Gastropoda</taxon>
        <taxon>Heterobranchia</taxon>
        <taxon>Euthyneura</taxon>
        <taxon>Panpulmonata</taxon>
        <taxon>Eupulmonata</taxon>
        <taxon>Stylommatophora</taxon>
        <taxon>Helicina</taxon>
        <taxon>Arionoidea</taxon>
        <taxon>Arionidae</taxon>
        <taxon>Arion</taxon>
    </lineage>
</organism>